<gene>
    <name evidence="1" type="ORF">COX46_06005</name>
</gene>
<protein>
    <recommendedName>
        <fullName evidence="3">Radical SAM protein</fullName>
    </recommendedName>
</protein>
<sequence>FPELLQNLIEQTLIDFVSMDIKAPLEEEKYCLTAGLGTKDVRHILASVIQTIDLLLSLTVEYELRTTVAPGILTEEDFLEIGRFVKGRSKEGVPPKRYVVQNFFPAPTINPEFSTGKPWEPERIKGLKENLQPFFQEVLIRSR</sequence>
<evidence type="ECO:0000313" key="1">
    <source>
        <dbReference type="EMBL" id="PIP15396.1"/>
    </source>
</evidence>
<accession>A0A2G9Y859</accession>
<reference evidence="1 2" key="1">
    <citation type="submission" date="2017-09" db="EMBL/GenBank/DDBJ databases">
        <title>Depth-based differentiation of microbial function through sediment-hosted aquifers and enrichment of novel symbionts in the deep terrestrial subsurface.</title>
        <authorList>
            <person name="Probst A.J."/>
            <person name="Ladd B."/>
            <person name="Jarett J.K."/>
            <person name="Geller-Mcgrath D.E."/>
            <person name="Sieber C.M."/>
            <person name="Emerson J.B."/>
            <person name="Anantharaman K."/>
            <person name="Thomas B.C."/>
            <person name="Malmstrom R."/>
            <person name="Stieglmeier M."/>
            <person name="Klingl A."/>
            <person name="Woyke T."/>
            <person name="Ryan C.M."/>
            <person name="Banfield J.F."/>
        </authorList>
    </citation>
    <scope>NUCLEOTIDE SEQUENCE [LARGE SCALE GENOMIC DNA]</scope>
    <source>
        <strain evidence="1">CG23_combo_of_CG06-09_8_20_14_all_48_7</strain>
    </source>
</reference>
<dbReference type="EMBL" id="PCRF01000294">
    <property type="protein sequence ID" value="PIP15396.1"/>
    <property type="molecule type" value="Genomic_DNA"/>
</dbReference>
<evidence type="ECO:0000313" key="2">
    <source>
        <dbReference type="Proteomes" id="UP000230392"/>
    </source>
</evidence>
<evidence type="ECO:0008006" key="3">
    <source>
        <dbReference type="Google" id="ProtNLM"/>
    </source>
</evidence>
<name>A0A2G9Y859_9BACT</name>
<dbReference type="Proteomes" id="UP000230392">
    <property type="component" value="Unassembled WGS sequence"/>
</dbReference>
<comment type="caution">
    <text evidence="1">The sequence shown here is derived from an EMBL/GenBank/DDBJ whole genome shotgun (WGS) entry which is preliminary data.</text>
</comment>
<dbReference type="InterPro" id="IPR013785">
    <property type="entry name" value="Aldolase_TIM"/>
</dbReference>
<feature type="non-terminal residue" evidence="1">
    <location>
        <position position="1"/>
    </location>
</feature>
<dbReference type="AlphaFoldDB" id="A0A2G9Y859"/>
<dbReference type="Gene3D" id="3.20.20.70">
    <property type="entry name" value="Aldolase class I"/>
    <property type="match status" value="1"/>
</dbReference>
<proteinExistence type="predicted"/>
<organism evidence="1 2">
    <name type="scientific">bacterium (Candidatus Ratteibacteria) CG23_combo_of_CG06-09_8_20_14_all_48_7</name>
    <dbReference type="NCBI Taxonomy" id="2014292"/>
    <lineage>
        <taxon>Bacteria</taxon>
        <taxon>Candidatus Ratteibacteria</taxon>
    </lineage>
</organism>